<evidence type="ECO:0000259" key="7">
    <source>
        <dbReference type="SMART" id="SM00460"/>
    </source>
</evidence>
<dbReference type="Gene3D" id="4.10.1080.10">
    <property type="entry name" value="TSP type-3 repeat"/>
    <property type="match status" value="1"/>
</dbReference>
<keyword evidence="6" id="KW-1133">Transmembrane helix</keyword>
<name>A0A075HN95_9EURY</name>
<feature type="transmembrane region" description="Helical" evidence="6">
    <location>
        <begin position="2842"/>
        <end position="2862"/>
    </location>
</feature>
<dbReference type="SUPFAM" id="SSF54001">
    <property type="entry name" value="Cysteine proteinases"/>
    <property type="match status" value="1"/>
</dbReference>
<evidence type="ECO:0000256" key="5">
    <source>
        <dbReference type="SAM" id="MobiDB-lite"/>
    </source>
</evidence>
<evidence type="ECO:0000256" key="1">
    <source>
        <dbReference type="ARBA" id="ARBA00004613"/>
    </source>
</evidence>
<feature type="compositionally biased region" description="Acidic residues" evidence="5">
    <location>
        <begin position="184"/>
        <end position="218"/>
    </location>
</feature>
<keyword evidence="3" id="KW-0732">Signal</keyword>
<dbReference type="SMART" id="SM00460">
    <property type="entry name" value="TGc"/>
    <property type="match status" value="1"/>
</dbReference>
<dbReference type="PANTHER" id="PTHR37467">
    <property type="entry name" value="EXPORTED CALCIUM-BINDING GLYCOPROTEIN-RELATED"/>
    <property type="match status" value="1"/>
</dbReference>
<keyword evidence="2" id="KW-0964">Secreted</keyword>
<evidence type="ECO:0000256" key="6">
    <source>
        <dbReference type="SAM" id="Phobius"/>
    </source>
</evidence>
<dbReference type="GO" id="GO:0005509">
    <property type="term" value="F:calcium ion binding"/>
    <property type="evidence" value="ECO:0007669"/>
    <property type="project" value="InterPro"/>
</dbReference>
<dbReference type="InterPro" id="IPR059100">
    <property type="entry name" value="TSP3_bac"/>
</dbReference>
<dbReference type="InterPro" id="IPR025403">
    <property type="entry name" value="TgpA-like_C"/>
</dbReference>
<feature type="region of interest" description="Disordered" evidence="5">
    <location>
        <begin position="154"/>
        <end position="250"/>
    </location>
</feature>
<feature type="compositionally biased region" description="Acidic residues" evidence="5">
    <location>
        <begin position="374"/>
        <end position="383"/>
    </location>
</feature>
<keyword evidence="6" id="KW-0812">Transmembrane</keyword>
<feature type="domain" description="Transglutaminase-like" evidence="7">
    <location>
        <begin position="959"/>
        <end position="1036"/>
    </location>
</feature>
<comment type="subcellular location">
    <subcellularLocation>
        <location evidence="1">Secreted</location>
    </subcellularLocation>
</comment>
<dbReference type="InterPro" id="IPR053180">
    <property type="entry name" value="Ca-binding_acidic-repeat"/>
</dbReference>
<evidence type="ECO:0000256" key="2">
    <source>
        <dbReference type="ARBA" id="ARBA00022525"/>
    </source>
</evidence>
<feature type="region of interest" description="Disordered" evidence="5">
    <location>
        <begin position="351"/>
        <end position="402"/>
    </location>
</feature>
<reference evidence="8" key="1">
    <citation type="journal article" date="2014" name="Genome Biol. Evol.">
        <title>Pangenome evidence for extensive interdomain horizontal transfer affecting lineage core and shell genes in uncultured planktonic thaumarchaeota and euryarchaeota.</title>
        <authorList>
            <person name="Deschamps P."/>
            <person name="Zivanovic Y."/>
            <person name="Moreira D."/>
            <person name="Rodriguez-Valera F."/>
            <person name="Lopez-Garcia P."/>
        </authorList>
    </citation>
    <scope>NUCLEOTIDE SEQUENCE</scope>
</reference>
<organism evidence="8">
    <name type="scientific">uncultured marine group II/III euryarchaeote KM3_77_D02</name>
    <dbReference type="NCBI Taxonomy" id="1456509"/>
    <lineage>
        <taxon>Archaea</taxon>
        <taxon>Methanobacteriati</taxon>
        <taxon>Methanobacteriota</taxon>
        <taxon>environmental samples</taxon>
    </lineage>
</organism>
<sequence>MHAVSAIDVHPAQSRKRRSALLFSAMLMLSSYAAFEYGVWEAMATTDADGDGLTYGLEFYINTQPQDWDSDNDGLPDGWEWQYGLNPLSASGDNGSTGDPDGDAFTNLNEYQYAIPSGWDSPSTPSVLDNGVWWNGTVPTRNWDEESAMQIIQGTGSDGADEDPMGNICNDQMDNDKDGLVDTFDGDGDGDADCSSDDDDGDGAIDEDPDGWDTDGDGMPDAWEVANGLDPTSNSNMDGPNGDPDGDGFGNLWEYVNPAWGTRNGSTNPPTQYFRPGPYNMTATESPCNPILGLGPGGCVIFTAEVDGITQTDPNNNDTDGDGLNDSYEAFILLTDPTAADTDGDGIPDGVEVNGAYGDPPLATDPRNNNTDGDQFDDGEEDVNGNGIVDPGETDPTRIEDAGDFDNDGLDNWEENMTCTLWNVTDTDGGGVSDGDELDLSHATDPCLSTVEIEKQIVTWDSASSILTLNSTTGLNPNPLDWRQHGAPMAYYVATNGSRTPFMFESIQFDTLRNVDVAKPNNVSTVVFLNFSWCWNATAGAFNEPHCDDDYVDTDGDGLADWEEFLATWGYLSLPNMSDTDGDGVNDLDEILNDTNPSIACNNLLDSDGDGLNNYFENTTGCPLIFGMGGNGTLDTYYTMWNVTDTDNGGVGDGQEYVDGTNPQNNSADDLNPLDTDGDGIPDTIEQQIGTDWLDPDTDGGGVPDGQECAPEYWDWGCVDADGNPWDPNDDIDDNMLYFVAQNTSSGVDPTQKHYWRWHTYDSYTQVSWGVNTTLVGYTEMYPEWSTLQGVSDSFFWNGSEALGWTIGYKSEGIMGPGDELIAPYNTVNFTAWLDSWAGLNFSNFTRDILIDQSTVDTLYVTAPQVFFGPEVTDNSTAFTGSSYAYDLPANFFRDGSYVEAVTQTVINESGAFSAWDKVLAIQDYLINGNATTKFLLNHDGSGRMDGLEADSDIAHWILNTTLEGNCDEFTTVFSVMLRLAGLPTRKVTGFAGGTWTGDSFEVYGKDFTRWVEVHLETNANQGGLDMGWVPFEACPSAAAIEVVDEEWGPTWVERDHSSGSIWLNGTLRFVENMSGADNTTLNLYLVRPNQTANVPGSAAVSHHLVANGTTDQNGSFQLNGTPDIVIDPGFGALVLHVLERAYVGSQGISFEWRLNVSDDVNLSLREPPPIDEPPLGAGVETLVTGDMYWASTPYTDPSAVDSMQVVLNYTTASDGPVSLIAEIGAGGYYEFSLAINESEPLGPINASLNFFGWHEEDLNNVSTPSYHVRPATLDFMFNITPAPNLTVTLEGTDANNSILDIDSPIYLNGTVLSRGPNTESLNGTLILKMRRATTNGPYTTLTSWYLNDSNWTTTPGQFAVSWQFAASEVPIPAGEVQVKVEFDSEGLFANDQSTFTDQYGIRSFISFNYTLGPAMRGNLNNVEVILTDHTETSLAQFDGTFTLEFNGSDSWNTTNGPESWNITDPDLPRLDVSWTPPWEMFAGDYSWVLDFSGSTWFSPATAVDEIRIRGRANATVEIGLEWTPRGSTNWVAGFANDIFHDIPILENNSSVLVQLEVPSNLPPAPDGSPASPVIYRLASGWIDQVTGEYNMSFVMPSGVGAGVYDLRVKLDFSTSPPQGGYYFKEQEAEYIRAGIQTEFVVVAAPGSLIVAAGSDMVLNATITDVEGGGLLQGVLADLYFDWGGALQQNFENQTTGSDGLARFSPTIPASTPPGYYSVRVHAPDDLSDNLSDEDAGRWLGNESFVNLTVQVSSFVEIDSIPAEVTAGQAFSISGRVIDGVDNNRSVNGPMAVEIFFLNDASETLVVSQTTSSNGSFTISVPTDPMGDGVTSGIKTVVVSVINGSSPFYLTGTGNASILVRGVTQFIDRTPIINTVVDRGSSINFGARLVESSDNDRQIDDATVSAKFHDTWLPEFQTNGAGVVNFSFAVPHSHPLGLIAITLMFNGSGTLHSTATIITTITIRSPTNLTLDPITDNPAAGGLFTVSGTLTSSNGSAISDRDGNALSYALTFNIDGQSNTFHTHSSPGGVAHWSAEIHLDLTFPRGSHDLMATYTPNVNYFGSSTGNATFDSRGYSLLTIDDPQDLDPDSRTIRGDLVSVNISLIDNAGQPVDSAPVDMFVDGLFEWRGTTDVNGSMNIVLSVDIMRVPGPMTITAQFAGINGTTGLLGDESWTRVIILAPTELDITSITGSAIAGESVTFSGTLLDEHGQLLVRDGNAAGGIIHLAIDGVTVGPTYSTQSIASTGEWSITYDLPLDVDYGMHTVTVNFLGGFTWVDPMGQGDSLNPEYYLPSSHTMEFNATQTSQVVLTTPPGDVDRNELLLIEGMLTDGSGRVLPDRDLEVSMNGQFLTGLTVNENGTFSLYIPVPPDMELGPRVVLISFQGEEFVMGSNSSTIFTVYGPVEVSVVRPPTIAVGDLLTLQGTVKDNLPRGWLANHSLQIFVDGVLVGITSTDENGEWSYAWVVSDFLEVGNHTMIIMAPEQGYHRLASTETVLTVAYHTGMTLQVDSTVITRGGAWDFTGRLFDADSSGHPGMEGRELAFRLDGQVVGTLTTSIDGTFSYTHDVGYAIARGPHNVAFSFSGETFYLPVQYNMTVYTRADIDIEVFLNDLAIIRGDPDAPIKLQGRILEIGGEGNVMHNMTIALYWGDSLLPLIGNPWQDDGTEHFGLITNAIQVMPPGPLTLTIRVEPDGSRYLNGDSIEVEVMILISVVFDFEPDSLFLAEGQRLLQGSVNVSALDTGQPVPDFPMSAYLVNSTCGNRESSTHFSRVGLTDQDGEFTYQFESVIGLPSFHNNSFWGELRVCFSTDSNFVDPINKTWLANFHGGLDIEYEQQDSQSFQPAMYALVALIVLGLVAGALVLVRRRKQAAIDELAGVFSYTAELLAAGDEVREAIFNCYESLCRILMRRGFLRRDFETVREFELAIRNALPLSEQALVALDRIFEEARYSSHVLGEPHRQNAQMALSTVLQEIDELQDIPERDSFLTEA</sequence>
<feature type="transmembrane region" description="Helical" evidence="6">
    <location>
        <begin position="20"/>
        <end position="40"/>
    </location>
</feature>
<dbReference type="Gene3D" id="3.10.620.30">
    <property type="match status" value="1"/>
</dbReference>
<evidence type="ECO:0000256" key="3">
    <source>
        <dbReference type="ARBA" id="ARBA00022729"/>
    </source>
</evidence>
<keyword evidence="6" id="KW-0472">Membrane</keyword>
<keyword evidence="4" id="KW-0106">Calcium</keyword>
<accession>A0A075HN95</accession>
<evidence type="ECO:0000313" key="8">
    <source>
        <dbReference type="EMBL" id="AIF17349.1"/>
    </source>
</evidence>
<dbReference type="EMBL" id="KF901079">
    <property type="protein sequence ID" value="AIF17349.1"/>
    <property type="molecule type" value="Genomic_DNA"/>
</dbReference>
<evidence type="ECO:0000256" key="4">
    <source>
        <dbReference type="ARBA" id="ARBA00022837"/>
    </source>
</evidence>
<dbReference type="InterPro" id="IPR002931">
    <property type="entry name" value="Transglutaminase-like"/>
</dbReference>
<dbReference type="Pfam" id="PF01841">
    <property type="entry name" value="Transglut_core"/>
    <property type="match status" value="1"/>
</dbReference>
<dbReference type="InterPro" id="IPR028974">
    <property type="entry name" value="TSP_type-3_rpt"/>
</dbReference>
<dbReference type="Pfam" id="PF18884">
    <property type="entry name" value="TSP3_bac"/>
    <property type="match status" value="6"/>
</dbReference>
<protein>
    <submittedName>
        <fullName evidence="8">Asn/thr-rich large protein family protein</fullName>
    </submittedName>
</protein>
<dbReference type="PANTHER" id="PTHR37467:SF1">
    <property type="entry name" value="EXPORTED CALCIUM-BINDING GLYCOPROTEIN"/>
    <property type="match status" value="1"/>
</dbReference>
<dbReference type="InterPro" id="IPR038765">
    <property type="entry name" value="Papain-like_cys_pep_sf"/>
</dbReference>
<dbReference type="Pfam" id="PF13559">
    <property type="entry name" value="DUF4129"/>
    <property type="match status" value="1"/>
</dbReference>
<proteinExistence type="predicted"/>